<feature type="region of interest" description="Disordered" evidence="2">
    <location>
        <begin position="833"/>
        <end position="862"/>
    </location>
</feature>
<evidence type="ECO:0000256" key="1">
    <source>
        <dbReference type="ARBA" id="ARBA00009112"/>
    </source>
</evidence>
<keyword evidence="4" id="KW-1185">Reference proteome</keyword>
<dbReference type="Pfam" id="PF12090">
    <property type="entry name" value="Spt20_SEP"/>
    <property type="match status" value="1"/>
</dbReference>
<feature type="compositionally biased region" description="Polar residues" evidence="2">
    <location>
        <begin position="770"/>
        <end position="785"/>
    </location>
</feature>
<evidence type="ECO:0000313" key="4">
    <source>
        <dbReference type="Proteomes" id="UP000694941"/>
    </source>
</evidence>
<evidence type="ECO:0000259" key="3">
    <source>
        <dbReference type="Pfam" id="PF12090"/>
    </source>
</evidence>
<gene>
    <name evidence="5" type="primary">LOC106469541</name>
</gene>
<dbReference type="InterPro" id="IPR046468">
    <property type="entry name" value="Spt20-like_SEP"/>
</dbReference>
<dbReference type="PANTHER" id="PTHR13526">
    <property type="entry name" value="TRANSCRIPTION FACTOR SPT20 HOMOLOG"/>
    <property type="match status" value="1"/>
</dbReference>
<feature type="region of interest" description="Disordered" evidence="2">
    <location>
        <begin position="643"/>
        <end position="667"/>
    </location>
</feature>
<feature type="region of interest" description="Disordered" evidence="2">
    <location>
        <begin position="756"/>
        <end position="803"/>
    </location>
</feature>
<feature type="domain" description="Spt20-like SEP" evidence="3">
    <location>
        <begin position="78"/>
        <end position="221"/>
    </location>
</feature>
<name>A0ABM1BND4_LIMPO</name>
<evidence type="ECO:0000313" key="5">
    <source>
        <dbReference type="RefSeq" id="XP_013785492.1"/>
    </source>
</evidence>
<feature type="compositionally biased region" description="Low complexity" evidence="2">
    <location>
        <begin position="643"/>
        <end position="664"/>
    </location>
</feature>
<dbReference type="RefSeq" id="XP_013785492.1">
    <property type="nucleotide sequence ID" value="XM_013930038.2"/>
</dbReference>
<organism evidence="4 5">
    <name type="scientific">Limulus polyphemus</name>
    <name type="common">Atlantic horseshoe crab</name>
    <dbReference type="NCBI Taxonomy" id="6850"/>
    <lineage>
        <taxon>Eukaryota</taxon>
        <taxon>Metazoa</taxon>
        <taxon>Ecdysozoa</taxon>
        <taxon>Arthropoda</taxon>
        <taxon>Chelicerata</taxon>
        <taxon>Merostomata</taxon>
        <taxon>Xiphosura</taxon>
        <taxon>Limulidae</taxon>
        <taxon>Limulus</taxon>
    </lineage>
</organism>
<comment type="similarity">
    <text evidence="1">Belongs to the SPT20 family.</text>
</comment>
<evidence type="ECO:0000256" key="2">
    <source>
        <dbReference type="SAM" id="MobiDB-lite"/>
    </source>
</evidence>
<reference evidence="5" key="1">
    <citation type="submission" date="2025-08" db="UniProtKB">
        <authorList>
            <consortium name="RefSeq"/>
        </authorList>
    </citation>
    <scope>IDENTIFICATION</scope>
    <source>
        <tissue evidence="5">Muscle</tissue>
    </source>
</reference>
<sequence>MQPLESAFEHVNYLMQLAKQRPNQLLCHRPGRSEAKWKSIHQKLKELYLEECSNTHTNKNLVGGSFLLKKLVSREKLNCLVVNLYPGNEGYSLMLKTRTGNDIETIRLPYEESELLQYLDNEELPPILVDLLERSQASVFYSGCVIVEVRDYRRSSNPASFESYYILLQPTTQTLVCDVGLLSSDGQYWSAEDKQALEAQLLLATSEPLCLDPSISVTLIANRYQYQKKYLSTVPLKKMSKRHTQLTVNRKRKFEQCAAPPSLKVHDFITKRKKTSAHSALSFKIGTQALDSWKKKDVVLVQPKDIDVEKYAKALEKPKHDLDSFPVKVEEYIMEIEQEPGKLWNTHITIFQRPVDEEYLGKLTVSQGEHGEGSSSFFTLGDKTRVLKYLNQFREITTKEGQKAVRITHKVPGMAPVATYIPAAKEGSAESFAILNTTTTNSLTTGSDGTEMSIANLSKKAAVKLSVSSTQATSATSKVCVTSSSKNDSLPVQQEKSISAKVVSSTGTSTNSDSGTLSQLLSTAPSVSAPKGFTNNVLTALSTNMETDNTTKKEGDIVQGLIGSESHEGLTSPPGNIGTSVNLAGLGLAQNLGLSNLVTLTGVGIPQGLSVPISLTVVTTNHTSVTSAAGVFVSGLGNQETTVNTSTNITPSSNSSKSSGSIKQISDEPSSTAIPVCLGSSTMIVSSGMVNPASAGTNILSVPFGVAGGLNTQNLAAQLMASSFKPSPQGLRTSTPVSLLQVSSSQQPIPLLQRPLGPALRVTPSPVAAPQTSTQQKPSPSHQTAGSISPAPSGTPPPSLSPALSVAQTFVAPTSQQQQIHLALQKQLQHQLRQHTGQLGVHANSAESGSSCSKSKKKKGSS</sequence>
<proteinExistence type="inferred from homology"/>
<dbReference type="GeneID" id="106469541"/>
<accession>A0ABM1BND4</accession>
<protein>
    <submittedName>
        <fullName evidence="5">Transcription factor SPT20 homolog</fullName>
    </submittedName>
</protein>
<dbReference type="Proteomes" id="UP000694941">
    <property type="component" value="Unplaced"/>
</dbReference>
<dbReference type="InterPro" id="IPR021950">
    <property type="entry name" value="Spt20"/>
</dbReference>
<dbReference type="PANTHER" id="PTHR13526:SF8">
    <property type="entry name" value="TRANSCRIPTION FACTOR SPT20 HOMOLOG"/>
    <property type="match status" value="1"/>
</dbReference>